<reference evidence="1 2" key="1">
    <citation type="submission" date="2020-03" db="EMBL/GenBank/DDBJ databases">
        <authorList>
            <consortium name="Genoscope - CEA"/>
            <person name="William W."/>
        </authorList>
    </citation>
    <scope>NUCLEOTIDE SEQUENCE [LARGE SCALE GENOMIC DNA]</scope>
    <source>
        <strain evidence="2">DSM 16959</strain>
    </source>
</reference>
<dbReference type="InterPro" id="IPR003607">
    <property type="entry name" value="HD/PDEase_dom"/>
</dbReference>
<dbReference type="SMART" id="SM00471">
    <property type="entry name" value="HDc"/>
    <property type="match status" value="1"/>
</dbReference>
<dbReference type="Pfam" id="PF13487">
    <property type="entry name" value="HD_5"/>
    <property type="match status" value="1"/>
</dbReference>
<dbReference type="CDD" id="cd00077">
    <property type="entry name" value="HDc"/>
    <property type="match status" value="1"/>
</dbReference>
<dbReference type="AlphaFoldDB" id="A0A6S6XVU1"/>
<dbReference type="InterPro" id="IPR037522">
    <property type="entry name" value="HD_GYP_dom"/>
</dbReference>
<name>A0A6S6XVU1_9PROT</name>
<gene>
    <name evidence="1" type="ORF">DENOEST_1857</name>
</gene>
<dbReference type="InterPro" id="IPR052020">
    <property type="entry name" value="Cyclic_di-GMP/3'3'-cGAMP_PDE"/>
</dbReference>
<proteinExistence type="predicted"/>
<evidence type="ECO:0000313" key="1">
    <source>
        <dbReference type="EMBL" id="CAB1369022.1"/>
    </source>
</evidence>
<dbReference type="Proteomes" id="UP000515733">
    <property type="component" value="Chromosome"/>
</dbReference>
<keyword evidence="2" id="KW-1185">Reference proteome</keyword>
<dbReference type="SUPFAM" id="SSF109604">
    <property type="entry name" value="HD-domain/PDEase-like"/>
    <property type="match status" value="1"/>
</dbReference>
<dbReference type="PANTHER" id="PTHR45228">
    <property type="entry name" value="CYCLIC DI-GMP PHOSPHODIESTERASE TM_0186-RELATED"/>
    <property type="match status" value="1"/>
</dbReference>
<dbReference type="EMBL" id="LR778301">
    <property type="protein sequence ID" value="CAB1369022.1"/>
    <property type="molecule type" value="Genomic_DNA"/>
</dbReference>
<evidence type="ECO:0000313" key="2">
    <source>
        <dbReference type="Proteomes" id="UP000515733"/>
    </source>
</evidence>
<dbReference type="Gene3D" id="1.10.3210.10">
    <property type="entry name" value="Hypothetical protein af1432"/>
    <property type="match status" value="1"/>
</dbReference>
<dbReference type="PROSITE" id="PS51832">
    <property type="entry name" value="HD_GYP"/>
    <property type="match status" value="1"/>
</dbReference>
<protein>
    <submittedName>
        <fullName evidence="1">HD-GYP domain-containing protein</fullName>
    </submittedName>
</protein>
<dbReference type="KEGG" id="doe:DENOEST_1857"/>
<sequence length="438" mass="48255">MPIALPVSPRELRWMLARRVGAAAVVIGLAAGGASYLIESYRAEQAALDYALDSARHFESPAMQLAISAGSTTDHGELNRLLDRNRFIGVRIFANDKRQIYESWEDVTGVLIEAAKSRQHEWPGRGRSHTSWIEASDERLIQVVLPLFGTDGELAGYLEGVSRLDSKALESQRAQIRNGALTASSSVLITALLLYPLLLAMLHRSVGLSRRLLDSNLSLIQSLGNAIAKRDSDTDAHNYRVTFYAVALAEALELPRHEIADLVAGAFLHDVGKIGIPDSILLKPGKLTDDEFRIMKTHALLGIEIVADNPWLTGAACTIRHHHERFDGTGYPDGLVGNAIPRVARIFAVVDVFDALTSERPYKKPMGLAEALTIIENDSGRHFDPVVVASFKRIAGDLYQKMIQADAYDLQQGMRGMLQKYFNLEVAPEEATPFHMAR</sequence>
<organism evidence="1 2">
    <name type="scientific">Denitratisoma oestradiolicum</name>
    <dbReference type="NCBI Taxonomy" id="311182"/>
    <lineage>
        <taxon>Bacteria</taxon>
        <taxon>Pseudomonadati</taxon>
        <taxon>Pseudomonadota</taxon>
        <taxon>Betaproteobacteria</taxon>
        <taxon>Nitrosomonadales</taxon>
        <taxon>Sterolibacteriaceae</taxon>
        <taxon>Denitratisoma</taxon>
    </lineage>
</organism>
<accession>A0A6S6XVU1</accession>
<dbReference type="GO" id="GO:0008081">
    <property type="term" value="F:phosphoric diester hydrolase activity"/>
    <property type="evidence" value="ECO:0007669"/>
    <property type="project" value="UniProtKB-ARBA"/>
</dbReference>
<dbReference type="OrthoDB" id="9763857at2"/>
<dbReference type="RefSeq" id="WP_145769030.1">
    <property type="nucleotide sequence ID" value="NZ_LR778301.1"/>
</dbReference>